<evidence type="ECO:0000313" key="2">
    <source>
        <dbReference type="WBParaSite" id="nRc.2.0.1.t24780-RA"/>
    </source>
</evidence>
<dbReference type="Proteomes" id="UP000887565">
    <property type="component" value="Unplaced"/>
</dbReference>
<reference evidence="2" key="1">
    <citation type="submission" date="2022-11" db="UniProtKB">
        <authorList>
            <consortium name="WormBaseParasite"/>
        </authorList>
    </citation>
    <scope>IDENTIFICATION</scope>
</reference>
<sequence length="74" mass="8340">MKNRIRDCPQDAQAEIWSLDMAHPLWGISHSRVGNCFGMASVLEGEGGDMLHQLGMARTRTYSSSLHWCLMFLS</sequence>
<keyword evidence="1" id="KW-1185">Reference proteome</keyword>
<proteinExistence type="predicted"/>
<dbReference type="AlphaFoldDB" id="A0A915JE32"/>
<protein>
    <submittedName>
        <fullName evidence="2">Uncharacterized protein</fullName>
    </submittedName>
</protein>
<name>A0A915JE32_ROMCU</name>
<evidence type="ECO:0000313" key="1">
    <source>
        <dbReference type="Proteomes" id="UP000887565"/>
    </source>
</evidence>
<organism evidence="1 2">
    <name type="scientific">Romanomermis culicivorax</name>
    <name type="common">Nematode worm</name>
    <dbReference type="NCBI Taxonomy" id="13658"/>
    <lineage>
        <taxon>Eukaryota</taxon>
        <taxon>Metazoa</taxon>
        <taxon>Ecdysozoa</taxon>
        <taxon>Nematoda</taxon>
        <taxon>Enoplea</taxon>
        <taxon>Dorylaimia</taxon>
        <taxon>Mermithida</taxon>
        <taxon>Mermithoidea</taxon>
        <taxon>Mermithidae</taxon>
        <taxon>Romanomermis</taxon>
    </lineage>
</organism>
<accession>A0A915JE32</accession>
<dbReference type="WBParaSite" id="nRc.2.0.1.t24780-RA">
    <property type="protein sequence ID" value="nRc.2.0.1.t24780-RA"/>
    <property type="gene ID" value="nRc.2.0.1.g24780"/>
</dbReference>